<dbReference type="InterPro" id="IPR011129">
    <property type="entry name" value="CSD"/>
</dbReference>
<organism evidence="2 3">
    <name type="scientific">Arsenicicoccus bolidensis</name>
    <dbReference type="NCBI Taxonomy" id="229480"/>
    <lineage>
        <taxon>Bacteria</taxon>
        <taxon>Bacillati</taxon>
        <taxon>Actinomycetota</taxon>
        <taxon>Actinomycetes</taxon>
        <taxon>Micrococcales</taxon>
        <taxon>Intrasporangiaceae</taxon>
        <taxon>Arsenicicoccus</taxon>
    </lineage>
</organism>
<dbReference type="Proteomes" id="UP001521931">
    <property type="component" value="Unassembled WGS sequence"/>
</dbReference>
<dbReference type="Gene3D" id="2.40.50.140">
    <property type="entry name" value="Nucleic acid-binding proteins"/>
    <property type="match status" value="1"/>
</dbReference>
<name>A0ABS9Q8I1_9MICO</name>
<evidence type="ECO:0000259" key="1">
    <source>
        <dbReference type="PROSITE" id="PS51857"/>
    </source>
</evidence>
<dbReference type="InterPro" id="IPR002059">
    <property type="entry name" value="CSP_DNA-bd"/>
</dbReference>
<dbReference type="PANTHER" id="PTHR11544">
    <property type="entry name" value="COLD SHOCK DOMAIN CONTAINING PROTEINS"/>
    <property type="match status" value="1"/>
</dbReference>
<dbReference type="InterPro" id="IPR012340">
    <property type="entry name" value="NA-bd_OB-fold"/>
</dbReference>
<dbReference type="PRINTS" id="PR00050">
    <property type="entry name" value="COLDSHOCK"/>
</dbReference>
<dbReference type="RefSeq" id="WP_239266524.1">
    <property type="nucleotide sequence ID" value="NZ_DAMCTM010000021.1"/>
</dbReference>
<dbReference type="EMBL" id="JAKRCV010000096">
    <property type="protein sequence ID" value="MCG7323682.1"/>
    <property type="molecule type" value="Genomic_DNA"/>
</dbReference>
<comment type="caution">
    <text evidence="2">The sequence shown here is derived from an EMBL/GenBank/DDBJ whole genome shotgun (WGS) entry which is preliminary data.</text>
</comment>
<dbReference type="PROSITE" id="PS51857">
    <property type="entry name" value="CSD_2"/>
    <property type="match status" value="1"/>
</dbReference>
<gene>
    <name evidence="2" type="ORF">MHL29_17560</name>
</gene>
<protein>
    <submittedName>
        <fullName evidence="2">Cold shock domain-containing protein</fullName>
    </submittedName>
</protein>
<keyword evidence="3" id="KW-1185">Reference proteome</keyword>
<dbReference type="SMART" id="SM00357">
    <property type="entry name" value="CSP"/>
    <property type="match status" value="1"/>
</dbReference>
<evidence type="ECO:0000313" key="2">
    <source>
        <dbReference type="EMBL" id="MCG7323682.1"/>
    </source>
</evidence>
<proteinExistence type="predicted"/>
<reference evidence="2 3" key="1">
    <citation type="submission" date="2022-02" db="EMBL/GenBank/DDBJ databases">
        <title>Uncovering new skin microbiome diversity through culturing and metagenomics.</title>
        <authorList>
            <person name="Conlan S."/>
            <person name="Deming C."/>
            <person name="Nisc Comparative Sequencing Program N."/>
            <person name="Segre J.A."/>
        </authorList>
    </citation>
    <scope>NUCLEOTIDE SEQUENCE [LARGE SCALE GENOMIC DNA]</scope>
    <source>
        <strain evidence="2 3">ACRQZ</strain>
    </source>
</reference>
<dbReference type="InterPro" id="IPR050181">
    <property type="entry name" value="Cold_shock_domain"/>
</dbReference>
<sequence length="132" mass="14291">MPTGKVKWYDTDKGFGFLADDEGGDVFVHANALPEGTTTLKPGTRVEFGIMDGRRGAQALSLTILDQAPSVTRKLHEKKRKPADEMIEIVEDTIKLLDGVSMQLRKGRYPDAAGSTKLAAALRAIADNFDGS</sequence>
<feature type="domain" description="CSD" evidence="1">
    <location>
        <begin position="1"/>
        <end position="64"/>
    </location>
</feature>
<dbReference type="CDD" id="cd04458">
    <property type="entry name" value="CSP_CDS"/>
    <property type="match status" value="1"/>
</dbReference>
<evidence type="ECO:0000313" key="3">
    <source>
        <dbReference type="Proteomes" id="UP001521931"/>
    </source>
</evidence>
<dbReference type="SUPFAM" id="SSF50249">
    <property type="entry name" value="Nucleic acid-binding proteins"/>
    <property type="match status" value="1"/>
</dbReference>
<accession>A0ABS9Q8I1</accession>
<dbReference type="Pfam" id="PF00313">
    <property type="entry name" value="CSD"/>
    <property type="match status" value="1"/>
</dbReference>